<sequence>MPGNVAPEPAVVEPPKQAPGEGVSKRVALGWREWLALPDLGIALIKAKVDTGARTSCLHAFRTEPYTVGGQRRVKFWVHPEQHNLHRVVECDAAVIDERSVTDSGGHRELRLVIETRVLLGDQSWPIEMTLTNRDNMRFRMLLGRTAMAGRCTVMPEASYLAGDPALRNDE</sequence>
<organism evidence="3 4">
    <name type="scientific">Marinobacter zhanjiangensis</name>
    <dbReference type="NCBI Taxonomy" id="578215"/>
    <lineage>
        <taxon>Bacteria</taxon>
        <taxon>Pseudomonadati</taxon>
        <taxon>Pseudomonadota</taxon>
        <taxon>Gammaproteobacteria</taxon>
        <taxon>Pseudomonadales</taxon>
        <taxon>Marinobacteraceae</taxon>
        <taxon>Marinobacter</taxon>
    </lineage>
</organism>
<evidence type="ECO:0000259" key="2">
    <source>
        <dbReference type="Pfam" id="PF05618"/>
    </source>
</evidence>
<dbReference type="SUPFAM" id="SSF50630">
    <property type="entry name" value="Acid proteases"/>
    <property type="match status" value="1"/>
</dbReference>
<dbReference type="EMBL" id="BMXV01000003">
    <property type="protein sequence ID" value="GGY68892.1"/>
    <property type="molecule type" value="Genomic_DNA"/>
</dbReference>
<name>A0ABQ3AVS2_9GAMM</name>
<keyword evidence="4" id="KW-1185">Reference proteome</keyword>
<evidence type="ECO:0000313" key="4">
    <source>
        <dbReference type="Proteomes" id="UP000601597"/>
    </source>
</evidence>
<dbReference type="InterPro" id="IPR008503">
    <property type="entry name" value="Asp_endopeptidase"/>
</dbReference>
<comment type="caution">
    <text evidence="3">The sequence shown here is derived from an EMBL/GenBank/DDBJ whole genome shotgun (WGS) entry which is preliminary data.</text>
</comment>
<evidence type="ECO:0000313" key="3">
    <source>
        <dbReference type="EMBL" id="GGY68892.1"/>
    </source>
</evidence>
<dbReference type="Gene3D" id="2.40.70.10">
    <property type="entry name" value="Acid Proteases"/>
    <property type="match status" value="1"/>
</dbReference>
<reference evidence="4" key="1">
    <citation type="journal article" date="2019" name="Int. J. Syst. Evol. Microbiol.">
        <title>The Global Catalogue of Microorganisms (GCM) 10K type strain sequencing project: providing services to taxonomists for standard genome sequencing and annotation.</title>
        <authorList>
            <consortium name="The Broad Institute Genomics Platform"/>
            <consortium name="The Broad Institute Genome Sequencing Center for Infectious Disease"/>
            <person name="Wu L."/>
            <person name="Ma J."/>
        </authorList>
    </citation>
    <scope>NUCLEOTIDE SEQUENCE [LARGE SCALE GENOMIC DNA]</scope>
    <source>
        <strain evidence="4">KCTC 22280</strain>
    </source>
</reference>
<dbReference type="Pfam" id="PF05618">
    <property type="entry name" value="Zn_protease"/>
    <property type="match status" value="1"/>
</dbReference>
<proteinExistence type="predicted"/>
<accession>A0ABQ3AVS2</accession>
<dbReference type="RefSeq" id="WP_189574991.1">
    <property type="nucleotide sequence ID" value="NZ_BMXV01000003.1"/>
</dbReference>
<evidence type="ECO:0000256" key="1">
    <source>
        <dbReference type="SAM" id="MobiDB-lite"/>
    </source>
</evidence>
<feature type="domain" description="Retropepsin-like aspartic endopeptidase" evidence="2">
    <location>
        <begin position="29"/>
        <end position="162"/>
    </location>
</feature>
<dbReference type="InterPro" id="IPR021109">
    <property type="entry name" value="Peptidase_aspartic_dom_sf"/>
</dbReference>
<feature type="region of interest" description="Disordered" evidence="1">
    <location>
        <begin position="1"/>
        <end position="22"/>
    </location>
</feature>
<protein>
    <submittedName>
        <fullName evidence="3">Ribosomal protein S6 modification protein</fullName>
    </submittedName>
</protein>
<dbReference type="PANTHER" id="PTHR38037">
    <property type="entry name" value="ZN_PROTEASE DOMAIN-CONTAINING PROTEIN"/>
    <property type="match status" value="1"/>
</dbReference>
<feature type="compositionally biased region" description="Low complexity" evidence="1">
    <location>
        <begin position="1"/>
        <end position="15"/>
    </location>
</feature>
<gene>
    <name evidence="3" type="primary">rimK2</name>
    <name evidence="3" type="ORF">GCM10007071_14700</name>
</gene>
<dbReference type="Proteomes" id="UP000601597">
    <property type="component" value="Unassembled WGS sequence"/>
</dbReference>
<dbReference type="PANTHER" id="PTHR38037:SF1">
    <property type="entry name" value="ATP-DEPENDENT ZINC PROTEASE DOMAIN-CONTAINING PROTEIN-RELATED"/>
    <property type="match status" value="1"/>
</dbReference>